<dbReference type="Proteomes" id="UP000693892">
    <property type="component" value="Unassembled WGS sequence"/>
</dbReference>
<dbReference type="EMBL" id="CAJVAP010000002">
    <property type="protein sequence ID" value="CAG7597652.1"/>
    <property type="molecule type" value="Genomic_DNA"/>
</dbReference>
<keyword evidence="3" id="KW-1185">Reference proteome</keyword>
<feature type="transmembrane region" description="Helical" evidence="1">
    <location>
        <begin position="60"/>
        <end position="80"/>
    </location>
</feature>
<evidence type="ECO:0000256" key="1">
    <source>
        <dbReference type="SAM" id="Phobius"/>
    </source>
</evidence>
<feature type="transmembrane region" description="Helical" evidence="1">
    <location>
        <begin position="20"/>
        <end position="40"/>
    </location>
</feature>
<keyword evidence="1" id="KW-0812">Transmembrane</keyword>
<evidence type="ECO:0000313" key="2">
    <source>
        <dbReference type="EMBL" id="CAG7597652.1"/>
    </source>
</evidence>
<accession>A0A916JRK9</accession>
<protein>
    <submittedName>
        <fullName evidence="2">Uncharacterized protein</fullName>
    </submittedName>
</protein>
<dbReference type="RefSeq" id="WP_236021673.1">
    <property type="nucleotide sequence ID" value="NZ_CAJVAP010000002.1"/>
</dbReference>
<gene>
    <name evidence="2" type="ORF">LEUCIP111803_00157</name>
</gene>
<evidence type="ECO:0000313" key="3">
    <source>
        <dbReference type="Proteomes" id="UP000693892"/>
    </source>
</evidence>
<proteinExistence type="predicted"/>
<keyword evidence="1" id="KW-0472">Membrane</keyword>
<keyword evidence="1" id="KW-1133">Transmembrane helix</keyword>
<name>A0A916JRK9_9MICO</name>
<feature type="transmembrane region" description="Helical" evidence="1">
    <location>
        <begin position="92"/>
        <end position="112"/>
    </location>
</feature>
<sequence length="120" mass="12576">MTANPATAVAHRGRAARIAAWAWGIVLILCYVLVTVNAVGNLTGMHGIGEALGGGLSRAGWFWLILGIVLPVAALAIALLLGRGRRAGVRLLLLLAGIAVISAFQFEILLLVPQYTYFAA</sequence>
<reference evidence="2" key="1">
    <citation type="submission" date="2021-06" db="EMBL/GenBank/DDBJ databases">
        <authorList>
            <person name="Criscuolo A."/>
        </authorList>
    </citation>
    <scope>NUCLEOTIDE SEQUENCE</scope>
    <source>
        <strain evidence="2">CIP111803</strain>
    </source>
</reference>
<organism evidence="2 3">
    <name type="scientific">Leucobacter soli</name>
    <dbReference type="NCBI Taxonomy" id="2812850"/>
    <lineage>
        <taxon>Bacteria</taxon>
        <taxon>Bacillati</taxon>
        <taxon>Actinomycetota</taxon>
        <taxon>Actinomycetes</taxon>
        <taxon>Micrococcales</taxon>
        <taxon>Microbacteriaceae</taxon>
        <taxon>Leucobacter</taxon>
    </lineage>
</organism>
<dbReference type="AlphaFoldDB" id="A0A916JRK9"/>
<comment type="caution">
    <text evidence="2">The sequence shown here is derived from an EMBL/GenBank/DDBJ whole genome shotgun (WGS) entry which is preliminary data.</text>
</comment>